<dbReference type="Proteomes" id="UP001620520">
    <property type="component" value="Unassembled WGS sequence"/>
</dbReference>
<dbReference type="EMBL" id="JBIYEW010000003">
    <property type="protein sequence ID" value="MFK4639054.1"/>
    <property type="molecule type" value="Genomic_DNA"/>
</dbReference>
<name>A0ABW8N654_9MICC</name>
<keyword evidence="2" id="KW-1185">Reference proteome</keyword>
<accession>A0ABW8N654</accession>
<gene>
    <name evidence="1" type="ORF">ABIA52_001943</name>
</gene>
<proteinExistence type="predicted"/>
<comment type="caution">
    <text evidence="1">The sequence shown here is derived from an EMBL/GenBank/DDBJ whole genome shotgun (WGS) entry which is preliminary data.</text>
</comment>
<evidence type="ECO:0000313" key="1">
    <source>
        <dbReference type="EMBL" id="MFK4639054.1"/>
    </source>
</evidence>
<reference evidence="1 2" key="1">
    <citation type="submission" date="2024-10" db="EMBL/GenBank/DDBJ databases">
        <title>Novel secondary metabolite-producing bacteria for plant disease control.</title>
        <authorList>
            <person name="Chevrette M."/>
        </authorList>
    </citation>
    <scope>NUCLEOTIDE SEQUENCE [LARGE SCALE GENOMIC DNA]</scope>
    <source>
        <strain evidence="1 2">J30 TE3557</strain>
    </source>
</reference>
<protein>
    <submittedName>
        <fullName evidence="1">Uncharacterized protein</fullName>
    </submittedName>
</protein>
<organism evidence="1 2">
    <name type="scientific">Paenarthrobacter histidinolovorans</name>
    <dbReference type="NCBI Taxonomy" id="43664"/>
    <lineage>
        <taxon>Bacteria</taxon>
        <taxon>Bacillati</taxon>
        <taxon>Actinomycetota</taxon>
        <taxon>Actinomycetes</taxon>
        <taxon>Micrococcales</taxon>
        <taxon>Micrococcaceae</taxon>
        <taxon>Paenarthrobacter</taxon>
    </lineage>
</organism>
<evidence type="ECO:0000313" key="2">
    <source>
        <dbReference type="Proteomes" id="UP001620520"/>
    </source>
</evidence>
<sequence length="39" mass="4553">MDLEKFLPRNKPVSEAIIGDVLNYFHQPIINADNLHYVK</sequence>